<accession>A0ABU1D9I0</accession>
<evidence type="ECO:0000256" key="8">
    <source>
        <dbReference type="ARBA" id="ARBA00022989"/>
    </source>
</evidence>
<dbReference type="SUPFAM" id="SSF52343">
    <property type="entry name" value="Ferredoxin reductase-like, C-terminal NADP-linked domain"/>
    <property type="match status" value="1"/>
</dbReference>
<organism evidence="15 16">
    <name type="scientific">Yanghanlia caeni</name>
    <dbReference type="NCBI Taxonomy" id="3064283"/>
    <lineage>
        <taxon>Bacteria</taxon>
        <taxon>Pseudomonadati</taxon>
        <taxon>Pseudomonadota</taxon>
        <taxon>Betaproteobacteria</taxon>
        <taxon>Burkholderiales</taxon>
        <taxon>Alcaligenaceae</taxon>
        <taxon>Yanghanlia</taxon>
    </lineage>
</organism>
<keyword evidence="6" id="KW-0479">Metal-binding</keyword>
<sequence length="441" mass="48870">MKTRNVLGIFIAILTAAWAWDALYVHPMSGTWPWLMQRHALYLTGIGSIGLMSLVMVLATRPTWLEGPLGGMDKIYNVHKWAGILAVLFGAAHWFIKLGGGELADLIGKDGRPAKAAALFFAQSWRSPAKDMGEWAIYVLLGLLVLALWKRFPYRPWRVLHKAMPVIYLVLVFHTVALMPADYWVGATGALMTVLLFGGSTAAVLSLAQRIGRNRRHSGRIVSITERGNVLEVACEPDDDWPTHRAGQFVFLTFDRAEGAHPFTIACAPRHGSRQLVFQIKALGDYTRMLARRLRVGQPVQIEGPYGRLDYRKGRSNAAQVWVAGGIGITPFLAWLENLRHEPLATPVQMHYCVRDAATDPLIDRVRTLCAAAPNVTLHIHDESAAQRLDAASVLDSCEPDDGRMDVWFCGPAAFAKSLEAGLQAVLGRGVRLYREAFDMR</sequence>
<evidence type="ECO:0000256" key="12">
    <source>
        <dbReference type="ARBA" id="ARBA00023136"/>
    </source>
</evidence>
<dbReference type="Pfam" id="PF01794">
    <property type="entry name" value="Ferric_reduct"/>
    <property type="match status" value="1"/>
</dbReference>
<evidence type="ECO:0000256" key="9">
    <source>
        <dbReference type="ARBA" id="ARBA00023002"/>
    </source>
</evidence>
<dbReference type="Pfam" id="PF00175">
    <property type="entry name" value="NAD_binding_1"/>
    <property type="match status" value="1"/>
</dbReference>
<evidence type="ECO:0000256" key="13">
    <source>
        <dbReference type="SAM" id="Phobius"/>
    </source>
</evidence>
<evidence type="ECO:0000259" key="14">
    <source>
        <dbReference type="PROSITE" id="PS51384"/>
    </source>
</evidence>
<dbReference type="SFLD" id="SFLDG01168">
    <property type="entry name" value="Ferric_reductase_subgroup_(FRE"/>
    <property type="match status" value="1"/>
</dbReference>
<feature type="domain" description="FAD-binding FR-type" evidence="14">
    <location>
        <begin position="214"/>
        <end position="312"/>
    </location>
</feature>
<feature type="transmembrane region" description="Helical" evidence="13">
    <location>
        <begin position="159"/>
        <end position="177"/>
    </location>
</feature>
<dbReference type="CDD" id="cd06198">
    <property type="entry name" value="FNR_like_3"/>
    <property type="match status" value="1"/>
</dbReference>
<evidence type="ECO:0000256" key="2">
    <source>
        <dbReference type="ARBA" id="ARBA00004141"/>
    </source>
</evidence>
<keyword evidence="16" id="KW-1185">Reference proteome</keyword>
<keyword evidence="12 13" id="KW-0472">Membrane</keyword>
<dbReference type="PANTHER" id="PTHR47354">
    <property type="entry name" value="NADH OXIDOREDUCTASE HCR"/>
    <property type="match status" value="1"/>
</dbReference>
<evidence type="ECO:0000256" key="10">
    <source>
        <dbReference type="ARBA" id="ARBA00023004"/>
    </source>
</evidence>
<feature type="transmembrane region" description="Helical" evidence="13">
    <location>
        <begin position="183"/>
        <end position="208"/>
    </location>
</feature>
<evidence type="ECO:0000313" key="16">
    <source>
        <dbReference type="Proteomes" id="UP001232156"/>
    </source>
</evidence>
<keyword evidence="9" id="KW-0560">Oxidoreductase</keyword>
<dbReference type="PRINTS" id="PR00406">
    <property type="entry name" value="CYTB5RDTASE"/>
</dbReference>
<dbReference type="SFLD" id="SFLDS00052">
    <property type="entry name" value="Ferric_Reductase_Domain"/>
    <property type="match status" value="1"/>
</dbReference>
<dbReference type="Gene3D" id="2.40.30.10">
    <property type="entry name" value="Translation factors"/>
    <property type="match status" value="1"/>
</dbReference>
<dbReference type="SUPFAM" id="SSF63380">
    <property type="entry name" value="Riboflavin synthase domain-like"/>
    <property type="match status" value="1"/>
</dbReference>
<dbReference type="Proteomes" id="UP001232156">
    <property type="component" value="Unassembled WGS sequence"/>
</dbReference>
<gene>
    <name evidence="15" type="ORF">Q8947_14110</name>
</gene>
<evidence type="ECO:0000256" key="11">
    <source>
        <dbReference type="ARBA" id="ARBA00023014"/>
    </source>
</evidence>
<comment type="subcellular location">
    <subcellularLocation>
        <location evidence="2">Membrane</location>
        <topology evidence="2">Multi-pass membrane protein</topology>
    </subcellularLocation>
</comment>
<evidence type="ECO:0000313" key="15">
    <source>
        <dbReference type="EMBL" id="MDR4127111.1"/>
    </source>
</evidence>
<name>A0ABU1D9I0_9BURK</name>
<keyword evidence="11" id="KW-0411">Iron-sulfur</keyword>
<feature type="transmembrane region" description="Helical" evidence="13">
    <location>
        <begin position="135"/>
        <end position="152"/>
    </location>
</feature>
<keyword evidence="3" id="KW-0285">Flavoprotein</keyword>
<keyword evidence="4 13" id="KW-0812">Transmembrane</keyword>
<comment type="cofactor">
    <cofactor evidence="1">
        <name>FAD</name>
        <dbReference type="ChEBI" id="CHEBI:57692"/>
    </cofactor>
</comment>
<proteinExistence type="predicted"/>
<comment type="caution">
    <text evidence="15">The sequence shown here is derived from an EMBL/GenBank/DDBJ whole genome shotgun (WGS) entry which is preliminary data.</text>
</comment>
<dbReference type="InterPro" id="IPR017927">
    <property type="entry name" value="FAD-bd_FR_type"/>
</dbReference>
<keyword evidence="8 13" id="KW-1133">Transmembrane helix</keyword>
<evidence type="ECO:0000256" key="3">
    <source>
        <dbReference type="ARBA" id="ARBA00022630"/>
    </source>
</evidence>
<keyword evidence="10" id="KW-0408">Iron</keyword>
<keyword evidence="7" id="KW-0274">FAD</keyword>
<dbReference type="Pfam" id="PF08022">
    <property type="entry name" value="FAD_binding_8"/>
    <property type="match status" value="1"/>
</dbReference>
<dbReference type="EMBL" id="JAUZQE010000055">
    <property type="protein sequence ID" value="MDR4127111.1"/>
    <property type="molecule type" value="Genomic_DNA"/>
</dbReference>
<dbReference type="InterPro" id="IPR001433">
    <property type="entry name" value="OxRdtase_FAD/NAD-bd"/>
</dbReference>
<keyword evidence="5" id="KW-0001">2Fe-2S</keyword>
<dbReference type="InterPro" id="IPR050415">
    <property type="entry name" value="MRET"/>
</dbReference>
<dbReference type="InterPro" id="IPR013130">
    <property type="entry name" value="Fe3_Rdtase_TM_dom"/>
</dbReference>
<dbReference type="InterPro" id="IPR013112">
    <property type="entry name" value="FAD-bd_8"/>
</dbReference>
<evidence type="ECO:0000256" key="4">
    <source>
        <dbReference type="ARBA" id="ARBA00022692"/>
    </source>
</evidence>
<dbReference type="InterPro" id="IPR017938">
    <property type="entry name" value="Riboflavin_synthase-like_b-brl"/>
</dbReference>
<reference evidence="15 16" key="1">
    <citation type="submission" date="2023-08" db="EMBL/GenBank/DDBJ databases">
        <title>Alcaligenaceae gen. nov., a novel taxon isolated from the sludge of Yixing Pesticide Factory.</title>
        <authorList>
            <person name="Ruan L."/>
        </authorList>
    </citation>
    <scope>NUCLEOTIDE SEQUENCE [LARGE SCALE GENOMIC DNA]</scope>
    <source>
        <strain evidence="15 16">LG-2</strain>
    </source>
</reference>
<dbReference type="RefSeq" id="WP_347287658.1">
    <property type="nucleotide sequence ID" value="NZ_JAUZQE010000055.1"/>
</dbReference>
<feature type="transmembrane region" description="Helical" evidence="13">
    <location>
        <begin position="39"/>
        <end position="58"/>
    </location>
</feature>
<evidence type="ECO:0000256" key="5">
    <source>
        <dbReference type="ARBA" id="ARBA00022714"/>
    </source>
</evidence>
<protein>
    <submittedName>
        <fullName evidence="15">Ferric reductase-like transmembrane domain-containing protein</fullName>
    </submittedName>
</protein>
<dbReference type="PROSITE" id="PS51384">
    <property type="entry name" value="FAD_FR"/>
    <property type="match status" value="1"/>
</dbReference>
<evidence type="ECO:0000256" key="1">
    <source>
        <dbReference type="ARBA" id="ARBA00001974"/>
    </source>
</evidence>
<dbReference type="PANTHER" id="PTHR47354:SF8">
    <property type="entry name" value="1,2-PHENYLACETYL-COA EPOXIDASE, SUBUNIT E"/>
    <property type="match status" value="1"/>
</dbReference>
<dbReference type="Gene3D" id="3.40.50.80">
    <property type="entry name" value="Nucleotide-binding domain of ferredoxin-NADP reductase (FNR) module"/>
    <property type="match status" value="1"/>
</dbReference>
<evidence type="ECO:0000256" key="7">
    <source>
        <dbReference type="ARBA" id="ARBA00022827"/>
    </source>
</evidence>
<feature type="transmembrane region" description="Helical" evidence="13">
    <location>
        <begin position="78"/>
        <end position="96"/>
    </location>
</feature>
<evidence type="ECO:0000256" key="6">
    <source>
        <dbReference type="ARBA" id="ARBA00022723"/>
    </source>
</evidence>
<dbReference type="InterPro" id="IPR039261">
    <property type="entry name" value="FNR_nucleotide-bd"/>
</dbReference>